<dbReference type="Gene3D" id="2.130.10.10">
    <property type="entry name" value="YVTN repeat-like/Quinoprotein amine dehydrogenase"/>
    <property type="match status" value="1"/>
</dbReference>
<accession>A0ABR2ID67</accession>
<gene>
    <name evidence="4" type="ORF">M9Y10_012676</name>
</gene>
<evidence type="ECO:0000313" key="4">
    <source>
        <dbReference type="EMBL" id="KAK8860984.1"/>
    </source>
</evidence>
<evidence type="ECO:0008006" key="6">
    <source>
        <dbReference type="Google" id="ProtNLM"/>
    </source>
</evidence>
<feature type="repeat" description="WD" evidence="3">
    <location>
        <begin position="184"/>
        <end position="223"/>
    </location>
</feature>
<dbReference type="InterPro" id="IPR019775">
    <property type="entry name" value="WD40_repeat_CS"/>
</dbReference>
<keyword evidence="1 3" id="KW-0853">WD repeat</keyword>
<keyword evidence="5" id="KW-1185">Reference proteome</keyword>
<dbReference type="InterPro" id="IPR036322">
    <property type="entry name" value="WD40_repeat_dom_sf"/>
</dbReference>
<dbReference type="InterPro" id="IPR001680">
    <property type="entry name" value="WD40_rpt"/>
</dbReference>
<organism evidence="4 5">
    <name type="scientific">Tritrichomonas musculus</name>
    <dbReference type="NCBI Taxonomy" id="1915356"/>
    <lineage>
        <taxon>Eukaryota</taxon>
        <taxon>Metamonada</taxon>
        <taxon>Parabasalia</taxon>
        <taxon>Tritrichomonadida</taxon>
        <taxon>Tritrichomonadidae</taxon>
        <taxon>Tritrichomonas</taxon>
    </lineage>
</organism>
<dbReference type="InterPro" id="IPR051570">
    <property type="entry name" value="TBC1_cilium_biogenesis"/>
</dbReference>
<dbReference type="PROSITE" id="PS50082">
    <property type="entry name" value="WD_REPEATS_2"/>
    <property type="match status" value="1"/>
</dbReference>
<evidence type="ECO:0000313" key="5">
    <source>
        <dbReference type="Proteomes" id="UP001470230"/>
    </source>
</evidence>
<evidence type="ECO:0000256" key="3">
    <source>
        <dbReference type="PROSITE-ProRule" id="PRU00221"/>
    </source>
</evidence>
<dbReference type="PANTHER" id="PTHR19853:SF0">
    <property type="entry name" value="WD REPEAT-CONTAINING PROTEIN 3"/>
    <property type="match status" value="1"/>
</dbReference>
<proteinExistence type="predicted"/>
<keyword evidence="2" id="KW-0677">Repeat</keyword>
<name>A0ABR2ID67_9EUKA</name>
<comment type="caution">
    <text evidence="4">The sequence shown here is derived from an EMBL/GenBank/DDBJ whole genome shotgun (WGS) entry which is preliminary data.</text>
</comment>
<dbReference type="InterPro" id="IPR015943">
    <property type="entry name" value="WD40/YVTN_repeat-like_dom_sf"/>
</dbReference>
<evidence type="ECO:0000256" key="1">
    <source>
        <dbReference type="ARBA" id="ARBA00022574"/>
    </source>
</evidence>
<protein>
    <recommendedName>
        <fullName evidence="6">Anaphase-promoting complex subunit 4 WD40 domain-containing protein</fullName>
    </recommendedName>
</protein>
<reference evidence="4 5" key="1">
    <citation type="submission" date="2024-04" db="EMBL/GenBank/DDBJ databases">
        <title>Tritrichomonas musculus Genome.</title>
        <authorList>
            <person name="Alves-Ferreira E."/>
            <person name="Grigg M."/>
            <person name="Lorenzi H."/>
            <person name="Galac M."/>
        </authorList>
    </citation>
    <scope>NUCLEOTIDE SEQUENCE [LARGE SCALE GENOMIC DNA]</scope>
    <source>
        <strain evidence="4 5">EAF2021</strain>
    </source>
</reference>
<dbReference type="PROSITE" id="PS00678">
    <property type="entry name" value="WD_REPEATS_1"/>
    <property type="match status" value="1"/>
</dbReference>
<dbReference type="PANTHER" id="PTHR19853">
    <property type="entry name" value="WD REPEAT CONTAINING PROTEIN 3 WDR3"/>
    <property type="match status" value="1"/>
</dbReference>
<sequence length="376" mass="42470">MESINTIFQNKKDKDDILMLKESFHQLSKLQEECSHELSEFQRENFIAQEEFRAISSHLYQEINEFQTRINEELDKISLRINRLEIIAMYAFKIKSKKVITSNNAIQMACSNNYISLGIANGDIRVYKIPGYIQMGSTIRSKYDPLGNFGKITRMLAQDHLFVGFTNGNILAFDFNKLDSPTEMKYHQSAVTAFHQFGDFLASGSNDGVIVLWNANTFERLVIVPLHRLAIASITDDGTNWIVADRTGVVSIHNQLFAKYTDKFSLCPGLLYLFSHGPGKYITVSNELLTWDGKRTAKTFNAVPIGQAPVCCLKPPEMILLGSQQSTEMKFVFLESLLFPKTVDVLDSPPLSIVHQNSIFYVLSKSGSVYTITSTT</sequence>
<dbReference type="EMBL" id="JAPFFF010000018">
    <property type="protein sequence ID" value="KAK8860984.1"/>
    <property type="molecule type" value="Genomic_DNA"/>
</dbReference>
<dbReference type="Proteomes" id="UP001470230">
    <property type="component" value="Unassembled WGS sequence"/>
</dbReference>
<dbReference type="SUPFAM" id="SSF50978">
    <property type="entry name" value="WD40 repeat-like"/>
    <property type="match status" value="1"/>
</dbReference>
<evidence type="ECO:0000256" key="2">
    <source>
        <dbReference type="ARBA" id="ARBA00022737"/>
    </source>
</evidence>